<evidence type="ECO:0008006" key="5">
    <source>
        <dbReference type="Google" id="ProtNLM"/>
    </source>
</evidence>
<feature type="compositionally biased region" description="Acidic residues" evidence="1">
    <location>
        <begin position="145"/>
        <end position="159"/>
    </location>
</feature>
<organism evidence="3 4">
    <name type="scientific">Oceanobacillus jeddahense</name>
    <dbReference type="NCBI Taxonomy" id="1462527"/>
    <lineage>
        <taxon>Bacteria</taxon>
        <taxon>Bacillati</taxon>
        <taxon>Bacillota</taxon>
        <taxon>Bacilli</taxon>
        <taxon>Bacillales</taxon>
        <taxon>Bacillaceae</taxon>
        <taxon>Oceanobacillus</taxon>
    </lineage>
</organism>
<feature type="compositionally biased region" description="Basic and acidic residues" evidence="1">
    <location>
        <begin position="86"/>
        <end position="100"/>
    </location>
</feature>
<feature type="signal peptide" evidence="2">
    <location>
        <begin position="1"/>
        <end position="23"/>
    </location>
</feature>
<keyword evidence="4" id="KW-1185">Reference proteome</keyword>
<name>A0ABY5JPE1_9BACI</name>
<dbReference type="PROSITE" id="PS51257">
    <property type="entry name" value="PROKAR_LIPOPROTEIN"/>
    <property type="match status" value="1"/>
</dbReference>
<feature type="region of interest" description="Disordered" evidence="1">
    <location>
        <begin position="24"/>
        <end position="100"/>
    </location>
</feature>
<gene>
    <name evidence="3" type="ORF">NP439_19125</name>
</gene>
<sequence length="317" mass="35162">MKKIGLVSGLVCISLVITACNNADETDSANETTPNADENISETEPIEDEEGNGSDDQQVENADESGEDSTGDSQSEQTELSEEEAIERVKEYANENKEYDPEQYEFIVDDDEEKYNVSLFPYMPDDEERGAQIIGRFEVDKSTGDVEEDTEETGNDEASGDALKTSDNPHMSELIDYSSDELLTFNEGIITHSGGKVEGQEPPQHFLEELMLPGVHENTEVYEGFAGFYEMNSDEGEDQEPRTVSIYLNDYNPDEMDPVATPSVDEDGYFVADFTEVDITEGDILYISVQAPDSANQAVAGVEVAEPSEEMEHIYLR</sequence>
<proteinExistence type="predicted"/>
<feature type="compositionally biased region" description="Acidic residues" evidence="1">
    <location>
        <begin position="39"/>
        <end position="70"/>
    </location>
</feature>
<dbReference type="RefSeq" id="WP_256707398.1">
    <property type="nucleotide sequence ID" value="NZ_CP101914.1"/>
</dbReference>
<feature type="region of interest" description="Disordered" evidence="1">
    <location>
        <begin position="139"/>
        <end position="170"/>
    </location>
</feature>
<keyword evidence="2" id="KW-0732">Signal</keyword>
<dbReference type="EMBL" id="CP101914">
    <property type="protein sequence ID" value="UUI02133.1"/>
    <property type="molecule type" value="Genomic_DNA"/>
</dbReference>
<reference evidence="3" key="1">
    <citation type="submission" date="2022-07" db="EMBL/GenBank/DDBJ databases">
        <title>FELIX.</title>
        <authorList>
            <person name="Wan K.H."/>
            <person name="Park S."/>
            <person name="Lawrence Q."/>
            <person name="Eichenberger J.P."/>
            <person name="Booth B.W."/>
            <person name="Piaggio A.J."/>
            <person name="Chandler J.C."/>
            <person name="Franklin A.B."/>
            <person name="Celniker S.E."/>
        </authorList>
    </citation>
    <scope>NUCLEOTIDE SEQUENCE</scope>
    <source>
        <strain evidence="3">QA-1986 374</strain>
    </source>
</reference>
<evidence type="ECO:0000256" key="2">
    <source>
        <dbReference type="SAM" id="SignalP"/>
    </source>
</evidence>
<evidence type="ECO:0000313" key="3">
    <source>
        <dbReference type="EMBL" id="UUI02133.1"/>
    </source>
</evidence>
<protein>
    <recommendedName>
        <fullName evidence="5">DUF5068 domain-containing protein</fullName>
    </recommendedName>
</protein>
<dbReference type="Proteomes" id="UP001059773">
    <property type="component" value="Chromosome"/>
</dbReference>
<accession>A0ABY5JPE1</accession>
<feature type="compositionally biased region" description="Polar residues" evidence="1">
    <location>
        <begin position="24"/>
        <end position="38"/>
    </location>
</feature>
<feature type="chain" id="PRO_5046643463" description="DUF5068 domain-containing protein" evidence="2">
    <location>
        <begin position="24"/>
        <end position="317"/>
    </location>
</feature>
<evidence type="ECO:0000256" key="1">
    <source>
        <dbReference type="SAM" id="MobiDB-lite"/>
    </source>
</evidence>
<evidence type="ECO:0000313" key="4">
    <source>
        <dbReference type="Proteomes" id="UP001059773"/>
    </source>
</evidence>